<organism evidence="6 7">
    <name type="scientific">Tritonibacter horizontis</name>
    <dbReference type="NCBI Taxonomy" id="1768241"/>
    <lineage>
        <taxon>Bacteria</taxon>
        <taxon>Pseudomonadati</taxon>
        <taxon>Pseudomonadota</taxon>
        <taxon>Alphaproteobacteria</taxon>
        <taxon>Rhodobacterales</taxon>
        <taxon>Paracoccaceae</taxon>
        <taxon>Tritonibacter</taxon>
    </lineage>
</organism>
<dbReference type="InterPro" id="IPR042283">
    <property type="entry name" value="GpdQ_catalytic"/>
</dbReference>
<accession>A0A132C326</accession>
<protein>
    <submittedName>
        <fullName evidence="6">3',5'-cyclic adenosine monophosphate phosphodiesterase CpdA</fullName>
        <ecNumber evidence="6">3.1.4.17</ecNumber>
    </submittedName>
</protein>
<dbReference type="EC" id="3.1.4.17" evidence="6"/>
<dbReference type="PANTHER" id="PTHR42988:SF2">
    <property type="entry name" value="CYCLIC NUCLEOTIDE PHOSPHODIESTERASE CBUA0032-RELATED"/>
    <property type="match status" value="1"/>
</dbReference>
<dbReference type="Gene3D" id="3.60.21.40">
    <property type="entry name" value="GpdQ, catalytic alpha/beta sandwich domain"/>
    <property type="match status" value="1"/>
</dbReference>
<keyword evidence="1" id="KW-0479">Metal-binding</keyword>
<keyword evidence="7" id="KW-1185">Reference proteome</keyword>
<dbReference type="SUPFAM" id="SSF56300">
    <property type="entry name" value="Metallo-dependent phosphatases"/>
    <property type="match status" value="1"/>
</dbReference>
<evidence type="ECO:0000256" key="3">
    <source>
        <dbReference type="ARBA" id="ARBA00023004"/>
    </source>
</evidence>
<dbReference type="PANTHER" id="PTHR42988">
    <property type="entry name" value="PHOSPHOHYDROLASE"/>
    <property type="match status" value="1"/>
</dbReference>
<dbReference type="InterPro" id="IPR029052">
    <property type="entry name" value="Metallo-depent_PP-like"/>
</dbReference>
<comment type="caution">
    <text evidence="6">The sequence shown here is derived from an EMBL/GenBank/DDBJ whole genome shotgun (WGS) entry which is preliminary data.</text>
</comment>
<dbReference type="GO" id="GO:0046872">
    <property type="term" value="F:metal ion binding"/>
    <property type="evidence" value="ECO:0007669"/>
    <property type="project" value="UniProtKB-KW"/>
</dbReference>
<gene>
    <name evidence="6" type="primary">cpdA_1</name>
    <name evidence="6" type="ORF">TRIHO_03110</name>
</gene>
<dbReference type="InterPro" id="IPR026575">
    <property type="entry name" value="GpdQ/CpdA-like"/>
</dbReference>
<evidence type="ECO:0000259" key="5">
    <source>
        <dbReference type="Pfam" id="PF00149"/>
    </source>
</evidence>
<evidence type="ECO:0000313" key="6">
    <source>
        <dbReference type="EMBL" id="KUP94974.1"/>
    </source>
</evidence>
<dbReference type="AlphaFoldDB" id="A0A132C326"/>
<dbReference type="OrthoDB" id="651281at2"/>
<evidence type="ECO:0000256" key="4">
    <source>
        <dbReference type="ARBA" id="ARBA00025742"/>
    </source>
</evidence>
<evidence type="ECO:0000256" key="1">
    <source>
        <dbReference type="ARBA" id="ARBA00022723"/>
    </source>
</evidence>
<reference evidence="6 7" key="1">
    <citation type="submission" date="2015-12" db="EMBL/GenBank/DDBJ databases">
        <title>Genome sequence of the marine Rhodobacteraceae strain O3.65, Candidatus Tritonibacter horizontis.</title>
        <authorList>
            <person name="Poehlein A."/>
            <person name="Giebel H.A."/>
            <person name="Voget S."/>
            <person name="Brinkhoff T."/>
        </authorList>
    </citation>
    <scope>NUCLEOTIDE SEQUENCE [LARGE SCALE GENOMIC DNA]</scope>
    <source>
        <strain evidence="6 7">O3.65</strain>
    </source>
</reference>
<sequence>MPGFIQITDAHIVSPGALAYSRSDTAEALRRAVETINAKLPHWGGIDCAIVTGDLTDHGTPEEYAHFLSIMDELALPWLAIPGNHDQRDPMRKALAGASWLPDAGPLHWVRDFGPFSVIGLDTLLEGAHHGMLCDAGMAFLDTTLSAIGDQPAIVATHHPYIHTGIPAMDADNLRNGAGVIARLEAHPGPVRMVSGHVHRAVAGQLGRVTCQISPATCHAVLTDHRAGLDPHLVLEPGAVTLHRWVEQPGAGLVSDVIPTGIFPGPWPFED</sequence>
<keyword evidence="3" id="KW-0408">Iron</keyword>
<dbReference type="InterPro" id="IPR004843">
    <property type="entry name" value="Calcineurin-like_PHP"/>
</dbReference>
<evidence type="ECO:0000256" key="2">
    <source>
        <dbReference type="ARBA" id="ARBA00022801"/>
    </source>
</evidence>
<keyword evidence="2 6" id="KW-0378">Hydrolase</keyword>
<name>A0A132C326_9RHOB</name>
<dbReference type="InterPro" id="IPR050884">
    <property type="entry name" value="CNP_phosphodiesterase-III"/>
</dbReference>
<dbReference type="PATRIC" id="fig|1768241.3.peg.311"/>
<dbReference type="GO" id="GO:0004114">
    <property type="term" value="F:3',5'-cyclic-nucleotide phosphodiesterase activity"/>
    <property type="evidence" value="ECO:0007669"/>
    <property type="project" value="UniProtKB-EC"/>
</dbReference>
<comment type="similarity">
    <text evidence="4">Belongs to the cyclic nucleotide phosphodiesterase class-III family.</text>
</comment>
<dbReference type="EMBL" id="LPUY01000008">
    <property type="protein sequence ID" value="KUP94974.1"/>
    <property type="molecule type" value="Genomic_DNA"/>
</dbReference>
<dbReference type="Pfam" id="PF00149">
    <property type="entry name" value="Metallophos"/>
    <property type="match status" value="1"/>
</dbReference>
<dbReference type="CDD" id="cd07402">
    <property type="entry name" value="MPP_GpdQ"/>
    <property type="match status" value="1"/>
</dbReference>
<dbReference type="RefSeq" id="WP_068239693.1">
    <property type="nucleotide sequence ID" value="NZ_LPUY01000008.1"/>
</dbReference>
<dbReference type="Gene3D" id="3.30.750.180">
    <property type="entry name" value="GpdQ, beta-strand dimerisation domain"/>
    <property type="match status" value="1"/>
</dbReference>
<proteinExistence type="inferred from homology"/>
<dbReference type="InterPro" id="IPR042281">
    <property type="entry name" value="GpdQ_beta-strand"/>
</dbReference>
<feature type="domain" description="Calcineurin-like phosphoesterase" evidence="5">
    <location>
        <begin position="4"/>
        <end position="200"/>
    </location>
</feature>
<evidence type="ECO:0000313" key="7">
    <source>
        <dbReference type="Proteomes" id="UP000068382"/>
    </source>
</evidence>
<dbReference type="Proteomes" id="UP000068382">
    <property type="component" value="Unassembled WGS sequence"/>
</dbReference>